<evidence type="ECO:0000313" key="7">
    <source>
        <dbReference type="EMBL" id="EER20074.1"/>
    </source>
</evidence>
<feature type="compositionally biased region" description="Low complexity" evidence="5">
    <location>
        <begin position="320"/>
        <end position="331"/>
    </location>
</feature>
<dbReference type="InParanoid" id="C5K644"/>
<dbReference type="GO" id="GO:0005730">
    <property type="term" value="C:nucleolus"/>
    <property type="evidence" value="ECO:0007669"/>
    <property type="project" value="UniProtKB-SubCell"/>
</dbReference>
<keyword evidence="8" id="KW-1185">Reference proteome</keyword>
<dbReference type="GO" id="GO:0006364">
    <property type="term" value="P:rRNA processing"/>
    <property type="evidence" value="ECO:0007669"/>
    <property type="project" value="InterPro"/>
</dbReference>
<accession>C5K644</accession>
<keyword evidence="4" id="KW-0539">Nucleus</keyword>
<evidence type="ECO:0000259" key="6">
    <source>
        <dbReference type="PROSITE" id="PS50833"/>
    </source>
</evidence>
<dbReference type="Pfam" id="PF04427">
    <property type="entry name" value="Brix"/>
    <property type="match status" value="1"/>
</dbReference>
<dbReference type="OrthoDB" id="1638493at2759"/>
<dbReference type="FunCoup" id="C5K644">
    <property type="interactions" value="788"/>
</dbReference>
<dbReference type="RefSeq" id="XP_002788278.1">
    <property type="nucleotide sequence ID" value="XM_002788232.1"/>
</dbReference>
<feature type="region of interest" description="Disordered" evidence="5">
    <location>
        <begin position="1"/>
        <end position="23"/>
    </location>
</feature>
<evidence type="ECO:0000256" key="1">
    <source>
        <dbReference type="ARBA" id="ARBA00004604"/>
    </source>
</evidence>
<dbReference type="EMBL" id="GG670840">
    <property type="protein sequence ID" value="EER20074.1"/>
    <property type="molecule type" value="Genomic_DNA"/>
</dbReference>
<evidence type="ECO:0000256" key="2">
    <source>
        <dbReference type="ARBA" id="ARBA00006369"/>
    </source>
</evidence>
<feature type="domain" description="Brix" evidence="6">
    <location>
        <begin position="46"/>
        <end position="250"/>
    </location>
</feature>
<proteinExistence type="inferred from homology"/>
<dbReference type="SUPFAM" id="SSF52954">
    <property type="entry name" value="Class II aaRS ABD-related"/>
    <property type="match status" value="1"/>
</dbReference>
<organism evidence="8">
    <name type="scientific">Perkinsus marinus (strain ATCC 50983 / TXsc)</name>
    <dbReference type="NCBI Taxonomy" id="423536"/>
    <lineage>
        <taxon>Eukaryota</taxon>
        <taxon>Sar</taxon>
        <taxon>Alveolata</taxon>
        <taxon>Perkinsozoa</taxon>
        <taxon>Perkinsea</taxon>
        <taxon>Perkinsida</taxon>
        <taxon>Perkinsidae</taxon>
        <taxon>Perkinsus</taxon>
    </lineage>
</organism>
<reference evidence="7 8" key="1">
    <citation type="submission" date="2008-07" db="EMBL/GenBank/DDBJ databases">
        <authorList>
            <person name="El-Sayed N."/>
            <person name="Caler E."/>
            <person name="Inman J."/>
            <person name="Amedeo P."/>
            <person name="Hass B."/>
            <person name="Wortman J."/>
        </authorList>
    </citation>
    <scope>NUCLEOTIDE SEQUENCE [LARGE SCALE GENOMIC DNA]</scope>
    <source>
        <strain evidence="8">ATCC 50983 / TXsc</strain>
    </source>
</reference>
<evidence type="ECO:0000256" key="4">
    <source>
        <dbReference type="ARBA" id="ARBA00023242"/>
    </source>
</evidence>
<keyword evidence="3" id="KW-0690">Ribosome biogenesis</keyword>
<evidence type="ECO:0000256" key="5">
    <source>
        <dbReference type="SAM" id="MobiDB-lite"/>
    </source>
</evidence>
<dbReference type="PANTHER" id="PTHR13634">
    <property type="entry name" value="RIBOSOME BIOGENESIS PROTEIN BRIX"/>
    <property type="match status" value="1"/>
</dbReference>
<feature type="compositionally biased region" description="Basic and acidic residues" evidence="5">
    <location>
        <begin position="9"/>
        <end position="23"/>
    </location>
</feature>
<dbReference type="GO" id="GO:0019843">
    <property type="term" value="F:rRNA binding"/>
    <property type="evidence" value="ECO:0007669"/>
    <property type="project" value="InterPro"/>
</dbReference>
<dbReference type="SMART" id="SM00879">
    <property type="entry name" value="Brix"/>
    <property type="match status" value="1"/>
</dbReference>
<name>C5K644_PERM5</name>
<dbReference type="PANTHER" id="PTHR13634:SF0">
    <property type="entry name" value="RIBOSOME BIOGENESIS PROTEIN BRX1 HOMOLOG"/>
    <property type="match status" value="1"/>
</dbReference>
<gene>
    <name evidence="7" type="ORF">Pmar_PMAR007359</name>
</gene>
<dbReference type="GeneID" id="9059060"/>
<comment type="subcellular location">
    <subcellularLocation>
        <location evidence="1">Nucleus</location>
        <location evidence="1">Nucleolus</location>
    </subcellularLocation>
</comment>
<evidence type="ECO:0000313" key="8">
    <source>
        <dbReference type="Proteomes" id="UP000007800"/>
    </source>
</evidence>
<comment type="similarity">
    <text evidence="2">Belongs to the BRX1 family.</text>
</comment>
<dbReference type="GO" id="GO:0000027">
    <property type="term" value="P:ribosomal large subunit assembly"/>
    <property type="evidence" value="ECO:0007669"/>
    <property type="project" value="TreeGrafter"/>
</dbReference>
<dbReference type="AlphaFoldDB" id="C5K644"/>
<dbReference type="OMA" id="YRHRHLM"/>
<dbReference type="PROSITE" id="PS50833">
    <property type="entry name" value="BRIX"/>
    <property type="match status" value="1"/>
</dbReference>
<dbReference type="InterPro" id="IPR007109">
    <property type="entry name" value="Brix"/>
</dbReference>
<dbReference type="InterPro" id="IPR026532">
    <property type="entry name" value="BRX1"/>
</dbReference>
<feature type="region of interest" description="Disordered" evidence="5">
    <location>
        <begin position="308"/>
        <end position="331"/>
    </location>
</feature>
<dbReference type="Proteomes" id="UP000007800">
    <property type="component" value="Unassembled WGS sequence"/>
</dbReference>
<protein>
    <submittedName>
        <fullName evidence="7">Brix domain-containing protein 2</fullName>
    </submittedName>
</protein>
<sequence length="331" mass="38969">MTDSITDIHVADDDEHHHHEEEVNKDPYYLEEAEYIKTEHRWRNRQRVLVFGSRGITSRYRHLLEDIKRICVHSKSEPKVEKKQRLQDLKEICQLKSCNNCIYMECRKSQYCYMWLGCMPNGPTAKFQIHNVHTLGEMKLTGNCLHGSRPLLHFDAAFDNNTTTPQLMLYKQMFIRMFGIPRNHPKSKPFYDHVMAFYWLDNKIWIRHYQISPEAAAATECMNNPNKQTLTEIGPRMVLEPMIVLSGSFSGDVIYRNIRYESPTEMRRQLKRARAVEHEAKVVEHEKSKMRKVAANLEEDHLDEIFVTTTSHHHNEEKYSSSSSLSDDSKE</sequence>
<evidence type="ECO:0000256" key="3">
    <source>
        <dbReference type="ARBA" id="ARBA00022517"/>
    </source>
</evidence>